<sequence length="531" mass="62337">MEYKNINPMNSVTKETKKFNSNDTKDQIKSILKSLVELNKDKTSSAATKFIRVSQVRYQINRMLRRKLRLYKIYWIIDIKNAKYRKSCGVEEYSARDIYNIVIKLLKNDGQKTVCKRTIERDIKLLNEMGLLESKIIRFGENKGSMSFYKQNMQLAHLHKDIIFKYLLHLLKENLSDKKIVGNFDDSLEESNFNYTNLKKFGILSEIDDPNKSVMSHRVAPHAFNSKANISNNKNSKELLLKNNDSSKPKKEECRFKRNDVETRLTSEHKISKNYLNQIKEYSNNDATYINALINLETAINEYQGEYYIEDILEHFLKQFGNRYKYKIWMMMKRSDGVISDYDLIWEGRFRDWYPNKYKSNCAVKSTYGENLRIGIKKASVVKEKRANEQLNVEELREKEKEKEKESEEQRKRESASLQKYLTGLFEREAKEREERLRKAREEELNLKKKARASMLATLERSKKGCVELGIANNGMDNMIDASSNDDSMVKFAIRDEFGGFKTTKGMSMLNLGIMIEDIGQNENLKEKESK</sequence>
<evidence type="ECO:0000256" key="1">
    <source>
        <dbReference type="SAM" id="MobiDB-lite"/>
    </source>
</evidence>
<protein>
    <submittedName>
        <fullName evidence="2">Uncharacterized protein</fullName>
    </submittedName>
</protein>
<name>W5SXA9_9SPIR</name>
<gene>
    <name evidence="2" type="ORF">BCO_0122107</name>
</gene>
<feature type="compositionally biased region" description="Basic and acidic residues" evidence="1">
    <location>
        <begin position="397"/>
        <end position="415"/>
    </location>
</feature>
<evidence type="ECO:0000313" key="2">
    <source>
        <dbReference type="EMBL" id="AHH11814.1"/>
    </source>
</evidence>
<feature type="region of interest" description="Disordered" evidence="1">
    <location>
        <begin position="397"/>
        <end position="416"/>
    </location>
</feature>
<organism evidence="2">
    <name type="scientific">Borrelia coriaceae ATCC 43381</name>
    <dbReference type="NCBI Taxonomy" id="1408429"/>
    <lineage>
        <taxon>Bacteria</taxon>
        <taxon>Pseudomonadati</taxon>
        <taxon>Spirochaetota</taxon>
        <taxon>Spirochaetia</taxon>
        <taxon>Spirochaetales</taxon>
        <taxon>Borreliaceae</taxon>
        <taxon>Borrelia</taxon>
    </lineage>
</organism>
<dbReference type="EMBL" id="CP005776">
    <property type="protein sequence ID" value="AHH11814.1"/>
    <property type="molecule type" value="Genomic_DNA"/>
</dbReference>
<dbReference type="AlphaFoldDB" id="W5SXA9"/>
<dbReference type="Pfam" id="PF02414">
    <property type="entry name" value="Borrelia_orfA"/>
    <property type="match status" value="1"/>
</dbReference>
<dbReference type="InterPro" id="IPR003459">
    <property type="entry name" value="Borrelia_plasmid_OrfA"/>
</dbReference>
<proteinExistence type="predicted"/>
<dbReference type="HOGENOM" id="CLU_038653_1_0_12"/>
<reference evidence="2" key="1">
    <citation type="submission" date="2013-04" db="EMBL/GenBank/DDBJ databases">
        <title>Comparative Genomics of Relapsing Fever Spirochetes.</title>
        <authorList>
            <person name="Schwan T.G."/>
            <person name="Raffel S.J."/>
            <person name="Porcella S.F."/>
            <person name="Martens C.A."/>
            <person name="Bruno D.P."/>
            <person name="Ricklefs S.M."/>
            <person name="Barbian K.B."/>
        </authorList>
    </citation>
    <scope>NUCLEOTIDE SEQUENCE</scope>
    <source>
        <strain evidence="2">Co53</strain>
        <plasmid evidence="2">unnamed</plasmid>
    </source>
</reference>
<keyword evidence="2" id="KW-0614">Plasmid</keyword>
<accession>W5SXA9</accession>
<geneLocation type="plasmid" evidence="2">
    <name>unnamed</name>
</geneLocation>